<organism evidence="1 2">
    <name type="scientific">Trachymyrmex septentrionalis</name>
    <dbReference type="NCBI Taxonomy" id="34720"/>
    <lineage>
        <taxon>Eukaryota</taxon>
        <taxon>Metazoa</taxon>
        <taxon>Ecdysozoa</taxon>
        <taxon>Arthropoda</taxon>
        <taxon>Hexapoda</taxon>
        <taxon>Insecta</taxon>
        <taxon>Pterygota</taxon>
        <taxon>Neoptera</taxon>
        <taxon>Endopterygota</taxon>
        <taxon>Hymenoptera</taxon>
        <taxon>Apocrita</taxon>
        <taxon>Aculeata</taxon>
        <taxon>Formicoidea</taxon>
        <taxon>Formicidae</taxon>
        <taxon>Myrmicinae</taxon>
        <taxon>Trachymyrmex</taxon>
    </lineage>
</organism>
<name>A0A195FKB8_9HYME</name>
<evidence type="ECO:0000313" key="1">
    <source>
        <dbReference type="EMBL" id="KYN40444.1"/>
    </source>
</evidence>
<keyword evidence="2" id="KW-1185">Reference proteome</keyword>
<feature type="non-terminal residue" evidence="1">
    <location>
        <position position="1"/>
    </location>
</feature>
<accession>A0A195FKB8</accession>
<dbReference type="STRING" id="34720.A0A195FKB8"/>
<evidence type="ECO:0000313" key="2">
    <source>
        <dbReference type="Proteomes" id="UP000078541"/>
    </source>
</evidence>
<dbReference type="Proteomes" id="UP000078541">
    <property type="component" value="Unassembled WGS sequence"/>
</dbReference>
<dbReference type="AlphaFoldDB" id="A0A195FKB8"/>
<gene>
    <name evidence="1" type="ORF">ALC56_05389</name>
</gene>
<protein>
    <submittedName>
        <fullName evidence="1">Uncharacterized protein</fullName>
    </submittedName>
</protein>
<sequence>PDSHFQLNVRREHNLACIPRSASRNVYQHFCKVFARKASNQSKPRTENIIYLVTSTKCSFGFFDFTTQFLYSSVVFADILALLLLI</sequence>
<proteinExistence type="predicted"/>
<dbReference type="EMBL" id="KQ981523">
    <property type="protein sequence ID" value="KYN40444.1"/>
    <property type="molecule type" value="Genomic_DNA"/>
</dbReference>
<reference evidence="1 2" key="1">
    <citation type="submission" date="2016-03" db="EMBL/GenBank/DDBJ databases">
        <title>Trachymyrmex septentrionalis WGS genome.</title>
        <authorList>
            <person name="Nygaard S."/>
            <person name="Hu H."/>
            <person name="Boomsma J."/>
            <person name="Zhang G."/>
        </authorList>
    </citation>
    <scope>NUCLEOTIDE SEQUENCE [LARGE SCALE GENOMIC DNA]</scope>
    <source>
        <strain evidence="1">Tsep2-gDNA-1</strain>
        <tissue evidence="1">Whole body</tissue>
    </source>
</reference>